<dbReference type="PANTHER" id="PTHR35564">
    <property type="match status" value="1"/>
</dbReference>
<reference evidence="1" key="1">
    <citation type="submission" date="2019-07" db="EMBL/GenBank/DDBJ databases">
        <authorList>
            <person name="Ashton P.M."/>
            <person name="Dallman T."/>
            <person name="Nair S."/>
            <person name="De Pinna E."/>
            <person name="Peters T."/>
            <person name="Grant K."/>
        </authorList>
    </citation>
    <scope>NUCLEOTIDE SEQUENCE</scope>
    <source>
        <strain evidence="2">319688</strain>
        <strain evidence="1">646013</strain>
    </source>
</reference>
<organism evidence="1">
    <name type="scientific">Salmonella enterica subsp. salamae</name>
    <dbReference type="NCBI Taxonomy" id="59202"/>
    <lineage>
        <taxon>Bacteria</taxon>
        <taxon>Pseudomonadati</taxon>
        <taxon>Pseudomonadota</taxon>
        <taxon>Gammaproteobacteria</taxon>
        <taxon>Enterobacterales</taxon>
        <taxon>Enterobacteriaceae</taxon>
        <taxon>Salmonella</taxon>
    </lineage>
</organism>
<dbReference type="EMBL" id="AAIAJV010000043">
    <property type="protein sequence ID" value="ECC1608893.1"/>
    <property type="molecule type" value="Genomic_DNA"/>
</dbReference>
<dbReference type="Proteomes" id="UP000839852">
    <property type="component" value="Unassembled WGS sequence"/>
</dbReference>
<comment type="caution">
    <text evidence="1">The sequence shown here is derived from an EMBL/GenBank/DDBJ whole genome shotgun (WGS) entry which is preliminary data.</text>
</comment>
<accession>A0A5Y1WP18</accession>
<dbReference type="AlphaFoldDB" id="A0A5Y1WP18"/>
<name>A0A5Y1WP18_SALER</name>
<dbReference type="Pfam" id="PF06996">
    <property type="entry name" value="T6SS_TssG"/>
    <property type="match status" value="1"/>
</dbReference>
<dbReference type="EMBL" id="AAIIOQ010000046">
    <property type="protein sequence ID" value="ECE6362657.1"/>
    <property type="molecule type" value="Genomic_DNA"/>
</dbReference>
<proteinExistence type="predicted"/>
<evidence type="ECO:0000313" key="1">
    <source>
        <dbReference type="EMBL" id="ECC1608893.1"/>
    </source>
</evidence>
<dbReference type="NCBIfam" id="TIGR03347">
    <property type="entry name" value="VI_chp_1"/>
    <property type="match status" value="1"/>
</dbReference>
<sequence length="315" mass="35386">MVRNRRNGLDSVNERLRHEPWLFSLEQCVRLAEMNGEFPELCGDTGLAFAPAEISVQHDGRLRVYSLGPGGADGVLPYGWLEWLQQATQDKNSALQDFIHLFQQRLIQHHCRSLSLYRLATPYARREDAPGFTLMRGLCGFDLDAVKKHQSGQLQRLLSQSNGLANRRRSTAGFVALVAATLGITVDIEEFIGRWQSLPLASQSRTGCRLGRNSVAGRRIWNQHAALRVHLRAENAAQWRTFLPGGRGFIQLSNLAEIWFGAGITLELMMCAALTLDHRLTRVAPPRLGYTAQLAGSKPAIFHCRQHLEENSKWI</sequence>
<dbReference type="PANTHER" id="PTHR35564:SF4">
    <property type="entry name" value="CYTOPLASMIC PROTEIN"/>
    <property type="match status" value="1"/>
</dbReference>
<dbReference type="InterPro" id="IPR010732">
    <property type="entry name" value="T6SS_TssG-like"/>
</dbReference>
<gene>
    <name evidence="1" type="primary">tssG</name>
    <name evidence="2" type="ORF">DPA05_24005</name>
    <name evidence="1" type="ORF">FNI14_23565</name>
</gene>
<protein>
    <submittedName>
        <fullName evidence="1">Type VI secretion system baseplate subunit TssG</fullName>
    </submittedName>
</protein>
<evidence type="ECO:0000313" key="2">
    <source>
        <dbReference type="EMBL" id="ECE6362657.1"/>
    </source>
</evidence>